<dbReference type="AlphaFoldDB" id="A0A5C8E7V7"/>
<gene>
    <name evidence="1" type="ORF">EPJ69_02575</name>
</gene>
<name>A0A5C8E7V7_9SPIR</name>
<proteinExistence type="predicted"/>
<comment type="caution">
    <text evidence="1">The sequence shown here is derived from an EMBL/GenBank/DDBJ whole genome shotgun (WGS) entry which is preliminary data.</text>
</comment>
<protein>
    <submittedName>
        <fullName evidence="1">Uncharacterized protein</fullName>
    </submittedName>
</protein>
<dbReference type="Proteomes" id="UP000324707">
    <property type="component" value="Unassembled WGS sequence"/>
</dbReference>
<sequence>MEQIEKEKLKEKLLKGEIDIDELYYKYQIPEPFIESYEKFLERNPNLTIEQYNQDVLSDKITILFWQMGWEKF</sequence>
<evidence type="ECO:0000313" key="1">
    <source>
        <dbReference type="EMBL" id="TXJ34207.1"/>
    </source>
</evidence>
<accession>A0A5C8E7V7</accession>
<dbReference type="RefSeq" id="WP_147735954.1">
    <property type="nucleotide sequence ID" value="NZ_SAXX01000005.1"/>
</dbReference>
<evidence type="ECO:0000313" key="2">
    <source>
        <dbReference type="Proteomes" id="UP000324707"/>
    </source>
</evidence>
<reference evidence="1 2" key="1">
    <citation type="journal article" date="1992" name="Lakartidningen">
        <title>[Penicillin V and not amoxicillin is the first choice preparation in acute otitis].</title>
        <authorList>
            <person name="Kamme C."/>
            <person name="Lundgren K."/>
            <person name="Prellner K."/>
        </authorList>
    </citation>
    <scope>NUCLEOTIDE SEQUENCE [LARGE SCALE GENOMIC DNA]</scope>
    <source>
        <strain evidence="1 2">PC5538III-lc</strain>
    </source>
</reference>
<dbReference type="EMBL" id="SAXX01000005">
    <property type="protein sequence ID" value="TXJ34207.1"/>
    <property type="molecule type" value="Genomic_DNA"/>
</dbReference>
<organism evidence="1 2">
    <name type="scientific">Brachyspira aalborgi</name>
    <dbReference type="NCBI Taxonomy" id="29522"/>
    <lineage>
        <taxon>Bacteria</taxon>
        <taxon>Pseudomonadati</taxon>
        <taxon>Spirochaetota</taxon>
        <taxon>Spirochaetia</taxon>
        <taxon>Brachyspirales</taxon>
        <taxon>Brachyspiraceae</taxon>
        <taxon>Brachyspira</taxon>
    </lineage>
</organism>